<reference evidence="2" key="1">
    <citation type="submission" date="2017-07" db="EMBL/GenBank/DDBJ databases">
        <authorList>
            <person name="Mikheyev A."/>
            <person name="Grau M."/>
        </authorList>
    </citation>
    <scope>NUCLEOTIDE SEQUENCE</scope>
    <source>
        <tissue evidence="2">Venom_gland</tissue>
    </source>
</reference>
<feature type="compositionally biased region" description="Basic and acidic residues" evidence="1">
    <location>
        <begin position="82"/>
        <end position="100"/>
    </location>
</feature>
<reference evidence="2" key="2">
    <citation type="submission" date="2017-12" db="EMBL/GenBank/DDBJ databases">
        <title>Coralsnake Venomics: Analyses of Venom Gland Transcriptomes and Proteomes of Six Brazilian Taxa.</title>
        <authorList>
            <person name="Aird S.D."/>
            <person name="Jorge da Silva N."/>
            <person name="Qiu L."/>
            <person name="Villar-Briones A."/>
            <person name="Aparecida-Saddi V."/>
            <person name="Campos-Telles M.P."/>
            <person name="Grau M."/>
            <person name="Mikheyev A.S."/>
        </authorList>
    </citation>
    <scope>NUCLEOTIDE SEQUENCE</scope>
    <source>
        <tissue evidence="2">Venom_gland</tissue>
    </source>
</reference>
<feature type="compositionally biased region" description="Polar residues" evidence="1">
    <location>
        <begin position="70"/>
        <end position="81"/>
    </location>
</feature>
<evidence type="ECO:0000313" key="2">
    <source>
        <dbReference type="EMBL" id="LAA25620.1"/>
    </source>
</evidence>
<evidence type="ECO:0000256" key="1">
    <source>
        <dbReference type="SAM" id="MobiDB-lite"/>
    </source>
</evidence>
<sequence length="148" mass="16506">MLHQLLSQGDWPPAKLLRTDERGLQRCSQRWPERDAPALGVGWGARRYGEGEVRRRCLEKTHARILTLFPSASLSPHPTSSRCKEEKSCRRVGQSDDGRMGRLSLKSTLRPKDGDKQGTEEPSFKVLDGNSPVIPGTDRPLEASKTGM</sequence>
<accession>A0A2H6N6H3</accession>
<name>A0A2H6N6H3_9SAUR</name>
<dbReference type="AlphaFoldDB" id="A0A2H6N6H3"/>
<dbReference type="EMBL" id="IACI01059684">
    <property type="protein sequence ID" value="LAA25620.1"/>
    <property type="molecule type" value="Transcribed_RNA"/>
</dbReference>
<organism evidence="2">
    <name type="scientific">Micrurus carvalhoi</name>
    <dbReference type="NCBI Taxonomy" id="3147026"/>
    <lineage>
        <taxon>Eukaryota</taxon>
        <taxon>Metazoa</taxon>
        <taxon>Chordata</taxon>
        <taxon>Craniata</taxon>
        <taxon>Vertebrata</taxon>
        <taxon>Euteleostomi</taxon>
        <taxon>Lepidosauria</taxon>
        <taxon>Squamata</taxon>
        <taxon>Bifurcata</taxon>
        <taxon>Unidentata</taxon>
        <taxon>Episquamata</taxon>
        <taxon>Toxicofera</taxon>
        <taxon>Serpentes</taxon>
        <taxon>Colubroidea</taxon>
        <taxon>Elapidae</taxon>
        <taxon>Elapinae</taxon>
        <taxon>Micrurus</taxon>
    </lineage>
</organism>
<feature type="compositionally biased region" description="Basic and acidic residues" evidence="1">
    <location>
        <begin position="110"/>
        <end position="123"/>
    </location>
</feature>
<proteinExistence type="predicted"/>
<feature type="region of interest" description="Disordered" evidence="1">
    <location>
        <begin position="69"/>
        <end position="148"/>
    </location>
</feature>
<protein>
    <submittedName>
        <fullName evidence="2">Uncharacterized protein</fullName>
    </submittedName>
</protein>